<evidence type="ECO:0000256" key="1">
    <source>
        <dbReference type="ARBA" id="ARBA00004571"/>
    </source>
</evidence>
<dbReference type="Pfam" id="PF07715">
    <property type="entry name" value="Plug"/>
    <property type="match status" value="1"/>
</dbReference>
<evidence type="ECO:0000256" key="12">
    <source>
        <dbReference type="RuleBase" id="RU003357"/>
    </source>
</evidence>
<comment type="caution">
    <text evidence="17">The sequence shown here is derived from an EMBL/GenBank/DDBJ whole genome shotgun (WGS) entry which is preliminary data.</text>
</comment>
<keyword evidence="9 11" id="KW-0472">Membrane</keyword>
<keyword evidence="3 11" id="KW-1134">Transmembrane beta strand</keyword>
<dbReference type="Proteomes" id="UP000646426">
    <property type="component" value="Unassembled WGS sequence"/>
</dbReference>
<keyword evidence="10 11" id="KW-0998">Cell outer membrane</keyword>
<evidence type="ECO:0000256" key="7">
    <source>
        <dbReference type="ARBA" id="ARBA00023065"/>
    </source>
</evidence>
<accession>A0A918W7R0</accession>
<dbReference type="RefSeq" id="WP_189453860.1">
    <property type="nucleotide sequence ID" value="NZ_BMYD01000001.1"/>
</dbReference>
<evidence type="ECO:0000256" key="6">
    <source>
        <dbReference type="ARBA" id="ARBA00023004"/>
    </source>
</evidence>
<proteinExistence type="inferred from homology"/>
<evidence type="ECO:0000259" key="15">
    <source>
        <dbReference type="Pfam" id="PF00593"/>
    </source>
</evidence>
<keyword evidence="4" id="KW-0410">Iron transport</keyword>
<reference evidence="17" key="1">
    <citation type="journal article" date="2014" name="Int. J. Syst. Evol. Microbiol.">
        <title>Complete genome sequence of Corynebacterium casei LMG S-19264T (=DSM 44701T), isolated from a smear-ripened cheese.</title>
        <authorList>
            <consortium name="US DOE Joint Genome Institute (JGI-PGF)"/>
            <person name="Walter F."/>
            <person name="Albersmeier A."/>
            <person name="Kalinowski J."/>
            <person name="Ruckert C."/>
        </authorList>
    </citation>
    <scope>NUCLEOTIDE SEQUENCE</scope>
    <source>
        <strain evidence="17">KCTC 23077</strain>
    </source>
</reference>
<keyword evidence="2 11" id="KW-0813">Transport</keyword>
<dbReference type="PROSITE" id="PS52016">
    <property type="entry name" value="TONB_DEPENDENT_REC_3"/>
    <property type="match status" value="1"/>
</dbReference>
<dbReference type="GO" id="GO:0009279">
    <property type="term" value="C:cell outer membrane"/>
    <property type="evidence" value="ECO:0007669"/>
    <property type="project" value="UniProtKB-SubCell"/>
</dbReference>
<evidence type="ECO:0000256" key="11">
    <source>
        <dbReference type="PROSITE-ProRule" id="PRU01360"/>
    </source>
</evidence>
<feature type="chain" id="PRO_5037609116" evidence="14">
    <location>
        <begin position="28"/>
        <end position="874"/>
    </location>
</feature>
<dbReference type="GO" id="GO:0006826">
    <property type="term" value="P:iron ion transport"/>
    <property type="evidence" value="ECO:0007669"/>
    <property type="project" value="UniProtKB-KW"/>
</dbReference>
<reference evidence="17" key="2">
    <citation type="submission" date="2020-09" db="EMBL/GenBank/DDBJ databases">
        <authorList>
            <person name="Sun Q."/>
            <person name="Kim S."/>
        </authorList>
    </citation>
    <scope>NUCLEOTIDE SEQUENCE</scope>
    <source>
        <strain evidence="17">KCTC 23077</strain>
    </source>
</reference>
<dbReference type="Gene3D" id="2.40.170.20">
    <property type="entry name" value="TonB-dependent receptor, beta-barrel domain"/>
    <property type="match status" value="2"/>
</dbReference>
<evidence type="ECO:0000256" key="3">
    <source>
        <dbReference type="ARBA" id="ARBA00022452"/>
    </source>
</evidence>
<keyword evidence="5 11" id="KW-0812">Transmembrane</keyword>
<evidence type="ECO:0000256" key="13">
    <source>
        <dbReference type="SAM" id="MobiDB-lite"/>
    </source>
</evidence>
<feature type="signal peptide" evidence="14">
    <location>
        <begin position="1"/>
        <end position="27"/>
    </location>
</feature>
<evidence type="ECO:0000313" key="17">
    <source>
        <dbReference type="EMBL" id="GHA74796.1"/>
    </source>
</evidence>
<keyword evidence="8 12" id="KW-0798">TonB box</keyword>
<gene>
    <name evidence="17" type="ORF">GCM10007067_09800</name>
</gene>
<keyword evidence="7" id="KW-0406">Ion transport</keyword>
<dbReference type="AlphaFoldDB" id="A0A918W7R0"/>
<evidence type="ECO:0000256" key="9">
    <source>
        <dbReference type="ARBA" id="ARBA00023136"/>
    </source>
</evidence>
<dbReference type="InterPro" id="IPR039426">
    <property type="entry name" value="TonB-dep_rcpt-like"/>
</dbReference>
<dbReference type="Pfam" id="PF00593">
    <property type="entry name" value="TonB_dep_Rec_b-barrel"/>
    <property type="match status" value="1"/>
</dbReference>
<dbReference type="PANTHER" id="PTHR32552:SF81">
    <property type="entry name" value="TONB-DEPENDENT OUTER MEMBRANE RECEPTOR"/>
    <property type="match status" value="1"/>
</dbReference>
<dbReference type="InterPro" id="IPR036942">
    <property type="entry name" value="Beta-barrel_TonB_sf"/>
</dbReference>
<evidence type="ECO:0000256" key="10">
    <source>
        <dbReference type="ARBA" id="ARBA00023237"/>
    </source>
</evidence>
<comment type="similarity">
    <text evidence="11 12">Belongs to the TonB-dependent receptor family.</text>
</comment>
<dbReference type="InterPro" id="IPR000531">
    <property type="entry name" value="Beta-barrel_TonB"/>
</dbReference>
<protein>
    <submittedName>
        <fullName evidence="17">TonB-dependent receptor</fullName>
    </submittedName>
</protein>
<dbReference type="PANTHER" id="PTHR32552">
    <property type="entry name" value="FERRICHROME IRON RECEPTOR-RELATED"/>
    <property type="match status" value="1"/>
</dbReference>
<evidence type="ECO:0000256" key="2">
    <source>
        <dbReference type="ARBA" id="ARBA00022448"/>
    </source>
</evidence>
<evidence type="ECO:0000256" key="14">
    <source>
        <dbReference type="SAM" id="SignalP"/>
    </source>
</evidence>
<dbReference type="EMBL" id="BMYD01000001">
    <property type="protein sequence ID" value="GHA74796.1"/>
    <property type="molecule type" value="Genomic_DNA"/>
</dbReference>
<feature type="region of interest" description="Disordered" evidence="13">
    <location>
        <begin position="27"/>
        <end position="49"/>
    </location>
</feature>
<sequence>MTAYKHNRNALAVAVLTALVLSAPVGAQQTEPASTDASTQEQAGSEEEITSLSAIKVTAQKREEALQDVPISLTALPEQILRDAGVRDIKDMQILVPGLTVTSTQSEAQTTARIRGVGTVGDNAGLESSVGVVIDGVYRPRNGVGFGDLGEVERIEVLKGPQGTVFGKNTSAGVINVITRRPDYDTRIEGELTVGNYDALGVASSFNTALGENAAMRVYAAKREREGFTEVRTGAGPRTETRDGDQNMHTLRGQLLLEPTADLDINIIADFTSREENCCVGLTTVRGGTAPIIDALSPDAGVVPVADPFERVAYSNRSTEQDIKDKGVSAEVNWITPWLGGATFTSITAMREWQSINGLDFDFSSADLLYRNADEDESLTRFETTTQEFRLTGSTDEVDWMVGAFYSDEDLRRNETYRIGSAYEPYFSTALLALINPALAASPTAATFLSQTTGRPFGTAFVGFGANDRYLQNAKSTALFTNNTWRATEALDVTFGLRYTIEDKQLDSAYSNPNGGLGCASYFGPNGQVSPAAIGRIAAALIGRGVPFTTYPAAQQQAIISNIVGFSCLPWANPLHNGRMSRQEREEKEWSGTLKAAYRWNEQLMTYASAARGYKAGGFNLDRVQSNNGLSSGGQGIVPVNDTSFPGEFVDSFELGAKTTWADGDLLLNATLFHQTYSGFQLNSFLGTSFVVRSIPEVVSKGIDTDLLWQPMRGLLLQGGVTYADTRYGDEVPGGDFVAPAGNLYKLPGSQISFAPYWSSSASVTYERRFGADLLARFNIAAKYMSEHNTGSDLDDEKRQEAYTLVNARIGFGARDRSWGVEFWAQNLFDTEYVQVGFDAPLQNVSPAPGNPFNSYNAFLGAPRTYGVTLRLRY</sequence>
<keyword evidence="17" id="KW-0675">Receptor</keyword>
<evidence type="ECO:0000256" key="8">
    <source>
        <dbReference type="ARBA" id="ARBA00023077"/>
    </source>
</evidence>
<organism evidence="17 18">
    <name type="scientific">Cognatilysobacter bugurensis</name>
    <dbReference type="NCBI Taxonomy" id="543356"/>
    <lineage>
        <taxon>Bacteria</taxon>
        <taxon>Pseudomonadati</taxon>
        <taxon>Pseudomonadota</taxon>
        <taxon>Gammaproteobacteria</taxon>
        <taxon>Lysobacterales</taxon>
        <taxon>Lysobacteraceae</taxon>
        <taxon>Cognatilysobacter</taxon>
    </lineage>
</organism>
<feature type="domain" description="TonB-dependent receptor plug" evidence="16">
    <location>
        <begin position="66"/>
        <end position="174"/>
    </location>
</feature>
<dbReference type="SUPFAM" id="SSF56935">
    <property type="entry name" value="Porins"/>
    <property type="match status" value="1"/>
</dbReference>
<evidence type="ECO:0000259" key="16">
    <source>
        <dbReference type="Pfam" id="PF07715"/>
    </source>
</evidence>
<evidence type="ECO:0000313" key="18">
    <source>
        <dbReference type="Proteomes" id="UP000646426"/>
    </source>
</evidence>
<keyword evidence="14" id="KW-0732">Signal</keyword>
<keyword evidence="18" id="KW-1185">Reference proteome</keyword>
<name>A0A918W7R0_9GAMM</name>
<evidence type="ECO:0000256" key="4">
    <source>
        <dbReference type="ARBA" id="ARBA00022496"/>
    </source>
</evidence>
<evidence type="ECO:0000256" key="5">
    <source>
        <dbReference type="ARBA" id="ARBA00022692"/>
    </source>
</evidence>
<feature type="domain" description="TonB-dependent receptor-like beta-barrel" evidence="15">
    <location>
        <begin position="362"/>
        <end position="828"/>
    </location>
</feature>
<keyword evidence="6" id="KW-0408">Iron</keyword>
<feature type="compositionally biased region" description="Polar residues" evidence="13">
    <location>
        <begin position="27"/>
        <end position="43"/>
    </location>
</feature>
<comment type="subcellular location">
    <subcellularLocation>
        <location evidence="1 11">Cell outer membrane</location>
        <topology evidence="1 11">Multi-pass membrane protein</topology>
    </subcellularLocation>
</comment>
<dbReference type="InterPro" id="IPR012910">
    <property type="entry name" value="Plug_dom"/>
</dbReference>